<dbReference type="SUPFAM" id="SSF49464">
    <property type="entry name" value="Carboxypeptidase regulatory domain-like"/>
    <property type="match status" value="1"/>
</dbReference>
<dbReference type="InterPro" id="IPR050964">
    <property type="entry name" value="Striated_Muscle_Regulatory"/>
</dbReference>
<gene>
    <name evidence="4" type="ORF">BCM02_103514</name>
</gene>
<dbReference type="Gene3D" id="3.30.1920.20">
    <property type="match status" value="1"/>
</dbReference>
<dbReference type="InterPro" id="IPR003961">
    <property type="entry name" value="FN3_dom"/>
</dbReference>
<comment type="subcellular location">
    <subcellularLocation>
        <location evidence="1">Cell envelope</location>
    </subcellularLocation>
</comment>
<dbReference type="Pfam" id="PF16332">
    <property type="entry name" value="DUF4962"/>
    <property type="match status" value="1"/>
</dbReference>
<dbReference type="InterPro" id="IPR036116">
    <property type="entry name" value="FN3_sf"/>
</dbReference>
<evidence type="ECO:0000313" key="4">
    <source>
        <dbReference type="EMBL" id="TYP76850.1"/>
    </source>
</evidence>
<proteinExistence type="predicted"/>
<evidence type="ECO:0000313" key="5">
    <source>
        <dbReference type="Proteomes" id="UP000323257"/>
    </source>
</evidence>
<dbReference type="InterPro" id="IPR008929">
    <property type="entry name" value="Chondroitin_lyas"/>
</dbReference>
<dbReference type="SMART" id="SM00060">
    <property type="entry name" value="FN3"/>
    <property type="match status" value="3"/>
</dbReference>
<comment type="caution">
    <text evidence="4">The sequence shown here is derived from an EMBL/GenBank/DDBJ whole genome shotgun (WGS) entry which is preliminary data.</text>
</comment>
<dbReference type="InterPro" id="IPR012480">
    <property type="entry name" value="Hepar_II_III_C"/>
</dbReference>
<dbReference type="Pfam" id="PF07940">
    <property type="entry name" value="Hepar_II_III_C"/>
    <property type="match status" value="1"/>
</dbReference>
<feature type="domain" description="Fibronectin type-III" evidence="3">
    <location>
        <begin position="1158"/>
        <end position="1245"/>
    </location>
</feature>
<reference evidence="4 5" key="1">
    <citation type="submission" date="2019-07" db="EMBL/GenBank/DDBJ databases">
        <title>Genomic Encyclopedia of Type Strains, Phase III (KMG-III): the genomes of soil and plant-associated and newly described type strains.</title>
        <authorList>
            <person name="Whitman W."/>
        </authorList>
    </citation>
    <scope>NUCLEOTIDE SEQUENCE [LARGE SCALE GENOMIC DNA]</scope>
    <source>
        <strain evidence="4 5">BL24</strain>
    </source>
</reference>
<sequence>MTALYSNRRLAMVMAFMLVFSWFSVLPLQRASAADADWPASVLSGLNMPFGPTDSLTTTQNPPDFRWPYINGADNYQLQVSRSSTMASVAYDQQTQAVNFYNFNETFEAGTWFWRVRYHQPDGGWSAWSDIRKFRIDEQNVPFLVPPVEELVGNISQTHPRIWTNSTTLAEFRNLRNTTGQAVFQRINHLVNTDVNLCTQDPTKCEFVEPTFPVTHTQEEFVAAASALRNYTEPLASKMLNASFIYLLTGSPQVGQYAKDRLLDIASWDHEGATSYANQDQIYRLIALNSAIAYDWLYDILTEQEKQTVLGMVKERTQTMVDKLVVQHPIQKNPYNSHGWTAFGFIGIIATALITDLDEAETWFKQVVPAYINILPPWGGENGGWSQGTGYWQWSSTLSKQFTDVLLIASGFNLYDKAFSRNEGLYPLYAFPKGSTKGIFGHDSEYIPGAPSVTLLNRLAQMYGDPRLKWGAEAIGSGMNSDLYTYFYGDQSLASRPPVDLPDSRWFQDIGLVTMHSNLYDPDRVSLYFKSSPFGTYNHSLADQNGIIVNAFGESLAVESGFYDYYDSPHDKNFAKQTLAANAITIDGKKGQLYDNINADGKIMSFVTHPDFDAASGDAVSAYGGKLNKANRSILYVRPDMFVVIDQLESANPEGSEFEWRLHADDVLDMDADQAGATIWKRDAGLKVRFQAPAGLRSTLEDKYLDANGIERKPYEKSAFANRSQLHAAFITPKTQATTFVSTMEAFKRGTDPQDVLTENHDDYTKLTFSDGTVVYVRLTAAGEVDTGSLQFDGTAVAIKGNSAVLLEGTKLTRDGNVLIQSSSPATVAYGGGDLSVSSSSDTQVELYAPGTSHVRHTDGSDIPQGGSVSEAVGMRGVHWDTAGSKLELHVEKGQHAFKLNEVTLPQPLDPVSITTEIDGIQKQVTLQAHSDKQGVAVAWGKLNNTAGLYRVTEAPEGFIFEKHGSPKDVYLEANASIIIRGPVGPVKLSKVGGSNSTQAEVWTDPETMRNTLAFNWIEAETAVEMDPGVSVYSTRPFLSGGQGLGNWTQTGQKVRWTFNVPKAGTYDLVMKYVAFGLSPGEASGRSLMVGSQATAFEAPPTFDYGTQPQYWQGLRVKIGQQLGAGPVDITMWNDKGGINLDWIGLIERKADEVRPTTPEDVHIVSLTDTSATIGWSASTDQAAVKEYIVYVDGVKNKTVPSEVQTATISGLEAGKSYAITVEAVDTSDNRSLASAVLQVTTEDENAPVWEASSALLPQHLFSDTARLTWSPATDNSGSVASYSVYRKDGAQASFVKVATVSGTAQEYDATVLQPGGTYTFQVQATDAKGNESADGPSRTITLPAAGASGEYYESFDDKAEGIVTSGSGWTVSTNAQTSVSVVPTPDSIGKALQLTDNHDTTDYTESPIVLRTNAALSGKVTFETKFMFNKVNSDIGNFEMWLRGSGKDVVRLNGFSDGTIGFSKPVSGTNTSVKIPNASFRLPRDQWIKLRIDLDMEAKSYDLTMQMDAFKTVTGEVDAPAVLDRATGTYTVTGIPFYNNNTSVSEISAFRFSTFNYTSKFLFDYVTLHNAAPVAPTGPVWGDAAALQPVHLFPSAARLAWDPATAATGSVASYTIYRQDSAQSSFAKAAEVDGITHTYDATGLAPGGTYTFRVQAKDAQGTETLDGPSTTVTLPAAGRSGEYYESFDNWAAGNVTNGNGWAVSTNSGSSVSVVPSPEGTGNVLQLNDNYALSDTDSTESPVAARTNAALSGKVSFETRFMFNKVSSDIPNFEIKLRGGGSDLVRFIAFSDGTFGYSKMNGTTSTAVKIPKAAGMALPRDQWINLRIELDTAAKTYDLIMQADAFKSYTGAVDAPGMLDKASGTYRVSGIPFYTNTASAIDTFRFGSYRFTSKILFDYIAIYKNTQTPAAAPADAVLTANQTAPTNTDVTVAIQYPSDAAIKEYKLGANGSWTAYTAPIVLTDNTTVYARGTSSAGAVSNTTSYTVGNIDRTAPVTTLSGSPAQPDGPSGTYASPVTITLTASDSLSGVAKTEISQDNGVTWQSYTAPVTFGQSGTYTLLYKSTDLAGNVEAPRQFAFTLNTNVVKVQLKDSQGHPLSGGQVSYYDGGWKDFGITDASGSVSKSLPHKSYTFAMTYEGAAKQIVQDTSDSAVVSFQTTNVNVQLKDSQGHPMDQGEISYYAGGWRTFGTTSGGEASKELLPGSYTFAMTYGGAVKQIVQDITDNAIVSFQTVKVKVQLKDSQGNPLDQGEIAYYAGGWRTFGTTGGGEAVKELLPGSYTFAMTYGGAVMQKAQDISANASAIVSFQTVKVKVQLKDSQGHPLDGGEASYYASGWQPIGMTSGGEASKELLPGSYTFAMTYEGAVKQIEQNIAASPAVLFQQ</sequence>
<dbReference type="Gene3D" id="2.40.50.500">
    <property type="entry name" value="NigD-like N-terminal OB domain"/>
    <property type="match status" value="1"/>
</dbReference>
<feature type="domain" description="Fibronectin type-III" evidence="3">
    <location>
        <begin position="1576"/>
        <end position="1678"/>
    </location>
</feature>
<dbReference type="InterPro" id="IPR038179">
    <property type="entry name" value="NigD-like_N_sf"/>
</dbReference>
<accession>A0A5S5CES7</accession>
<organism evidence="4 5">
    <name type="scientific">Paenibacillus methanolicus</name>
    <dbReference type="NCBI Taxonomy" id="582686"/>
    <lineage>
        <taxon>Bacteria</taxon>
        <taxon>Bacillati</taxon>
        <taxon>Bacillota</taxon>
        <taxon>Bacilli</taxon>
        <taxon>Bacillales</taxon>
        <taxon>Paenibacillaceae</taxon>
        <taxon>Paenibacillus</taxon>
    </lineage>
</organism>
<evidence type="ECO:0000256" key="1">
    <source>
        <dbReference type="ARBA" id="ARBA00004196"/>
    </source>
</evidence>
<dbReference type="PANTHER" id="PTHR13817:SF173">
    <property type="entry name" value="FRAZZLED"/>
    <property type="match status" value="1"/>
</dbReference>
<dbReference type="GO" id="GO:0016829">
    <property type="term" value="F:lyase activity"/>
    <property type="evidence" value="ECO:0007669"/>
    <property type="project" value="InterPro"/>
</dbReference>
<feature type="domain" description="Fibronectin type-III" evidence="3">
    <location>
        <begin position="1252"/>
        <end position="1346"/>
    </location>
</feature>
<dbReference type="GO" id="GO:0030313">
    <property type="term" value="C:cell envelope"/>
    <property type="evidence" value="ECO:0007669"/>
    <property type="project" value="UniProtKB-SubCell"/>
</dbReference>
<dbReference type="CDD" id="cd00063">
    <property type="entry name" value="FN3"/>
    <property type="match status" value="3"/>
</dbReference>
<dbReference type="NCBIfam" id="NF047446">
    <property type="entry name" value="barrel_OmpL47"/>
    <property type="match status" value="1"/>
</dbReference>
<dbReference type="InterPro" id="IPR058094">
    <property type="entry name" value="Ig-like_OmpL47-like"/>
</dbReference>
<dbReference type="SUPFAM" id="SSF49265">
    <property type="entry name" value="Fibronectin type III"/>
    <property type="match status" value="2"/>
</dbReference>
<protein>
    <submittedName>
        <fullName evidence="4">Chitodextrinase</fullName>
    </submittedName>
</protein>
<evidence type="ECO:0000259" key="3">
    <source>
        <dbReference type="PROSITE" id="PS50853"/>
    </source>
</evidence>
<keyword evidence="2" id="KW-0677">Repeat</keyword>
<dbReference type="Pfam" id="PF00041">
    <property type="entry name" value="fn3"/>
    <property type="match status" value="3"/>
</dbReference>
<dbReference type="Gene3D" id="1.50.10.100">
    <property type="entry name" value="Chondroitin AC/alginate lyase"/>
    <property type="match status" value="1"/>
</dbReference>
<dbReference type="Gene3D" id="2.60.120.260">
    <property type="entry name" value="Galactose-binding domain-like"/>
    <property type="match status" value="1"/>
</dbReference>
<dbReference type="InterPro" id="IPR013783">
    <property type="entry name" value="Ig-like_fold"/>
</dbReference>
<dbReference type="OrthoDB" id="9772435at2"/>
<dbReference type="SUPFAM" id="SSF48230">
    <property type="entry name" value="Chondroitin AC/alginate lyase"/>
    <property type="match status" value="1"/>
</dbReference>
<dbReference type="Proteomes" id="UP000323257">
    <property type="component" value="Unassembled WGS sequence"/>
</dbReference>
<evidence type="ECO:0000256" key="2">
    <source>
        <dbReference type="ARBA" id="ARBA00022737"/>
    </source>
</evidence>
<dbReference type="Gene3D" id="2.60.40.10">
    <property type="entry name" value="Immunoglobulins"/>
    <property type="match status" value="6"/>
</dbReference>
<dbReference type="InterPro" id="IPR032518">
    <property type="entry name" value="HepII_N"/>
</dbReference>
<dbReference type="InterPro" id="IPR008979">
    <property type="entry name" value="Galactose-bd-like_sf"/>
</dbReference>
<name>A0A5S5CES7_9BACL</name>
<dbReference type="SUPFAM" id="SSF49785">
    <property type="entry name" value="Galactose-binding domain-like"/>
    <property type="match status" value="1"/>
</dbReference>
<dbReference type="PANTHER" id="PTHR13817">
    <property type="entry name" value="TITIN"/>
    <property type="match status" value="1"/>
</dbReference>
<dbReference type="InterPro" id="IPR008969">
    <property type="entry name" value="CarboxyPept-like_regulatory"/>
</dbReference>
<keyword evidence="5" id="KW-1185">Reference proteome</keyword>
<dbReference type="Gene3D" id="2.70.98.70">
    <property type="match status" value="1"/>
</dbReference>
<dbReference type="PROSITE" id="PS50853">
    <property type="entry name" value="FN3"/>
    <property type="match status" value="3"/>
</dbReference>
<dbReference type="EMBL" id="VNHS01000003">
    <property type="protein sequence ID" value="TYP76850.1"/>
    <property type="molecule type" value="Genomic_DNA"/>
</dbReference>